<feature type="compositionally biased region" description="Polar residues" evidence="1">
    <location>
        <begin position="394"/>
        <end position="413"/>
    </location>
</feature>
<feature type="compositionally biased region" description="Gly residues" evidence="1">
    <location>
        <begin position="516"/>
        <end position="528"/>
    </location>
</feature>
<feature type="compositionally biased region" description="Gly residues" evidence="1">
    <location>
        <begin position="377"/>
        <end position="388"/>
    </location>
</feature>
<feature type="compositionally biased region" description="Basic and acidic residues" evidence="1">
    <location>
        <begin position="17"/>
        <end position="26"/>
    </location>
</feature>
<feature type="non-terminal residue" evidence="2">
    <location>
        <position position="541"/>
    </location>
</feature>
<comment type="caution">
    <text evidence="2">The sequence shown here is derived from an EMBL/GenBank/DDBJ whole genome shotgun (WGS) entry which is preliminary data.</text>
</comment>
<feature type="compositionally biased region" description="Basic and acidic residues" evidence="1">
    <location>
        <begin position="219"/>
        <end position="247"/>
    </location>
</feature>
<dbReference type="EMBL" id="AGNL01036094">
    <property type="protein sequence ID" value="EJK54266.1"/>
    <property type="molecule type" value="Genomic_DNA"/>
</dbReference>
<feature type="region of interest" description="Disordered" evidence="1">
    <location>
        <begin position="209"/>
        <end position="256"/>
    </location>
</feature>
<evidence type="ECO:0000313" key="3">
    <source>
        <dbReference type="Proteomes" id="UP000266841"/>
    </source>
</evidence>
<feature type="compositionally biased region" description="Low complexity" evidence="1">
    <location>
        <begin position="162"/>
        <end position="173"/>
    </location>
</feature>
<gene>
    <name evidence="2" type="ORF">THAOC_26128</name>
</gene>
<feature type="compositionally biased region" description="Polar residues" evidence="1">
    <location>
        <begin position="56"/>
        <end position="74"/>
    </location>
</feature>
<organism evidence="2 3">
    <name type="scientific">Thalassiosira oceanica</name>
    <name type="common">Marine diatom</name>
    <dbReference type="NCBI Taxonomy" id="159749"/>
    <lineage>
        <taxon>Eukaryota</taxon>
        <taxon>Sar</taxon>
        <taxon>Stramenopiles</taxon>
        <taxon>Ochrophyta</taxon>
        <taxon>Bacillariophyta</taxon>
        <taxon>Coscinodiscophyceae</taxon>
        <taxon>Thalassiosirophycidae</taxon>
        <taxon>Thalassiosirales</taxon>
        <taxon>Thalassiosiraceae</taxon>
        <taxon>Thalassiosira</taxon>
    </lineage>
</organism>
<feature type="compositionally biased region" description="Basic residues" evidence="1">
    <location>
        <begin position="529"/>
        <end position="541"/>
    </location>
</feature>
<dbReference type="OrthoDB" id="45411at2759"/>
<name>K0RZS1_THAOC</name>
<evidence type="ECO:0000313" key="2">
    <source>
        <dbReference type="EMBL" id="EJK54266.1"/>
    </source>
</evidence>
<feature type="region of interest" description="Disordered" evidence="1">
    <location>
        <begin position="1"/>
        <end position="90"/>
    </location>
</feature>
<dbReference type="eggNOG" id="ENOG502SSEY">
    <property type="taxonomic scope" value="Eukaryota"/>
</dbReference>
<feature type="region of interest" description="Disordered" evidence="1">
    <location>
        <begin position="289"/>
        <end position="416"/>
    </location>
</feature>
<accession>K0RZS1</accession>
<reference evidence="2 3" key="1">
    <citation type="journal article" date="2012" name="Genome Biol.">
        <title>Genome and low-iron response of an oceanic diatom adapted to chronic iron limitation.</title>
        <authorList>
            <person name="Lommer M."/>
            <person name="Specht M."/>
            <person name="Roy A.S."/>
            <person name="Kraemer L."/>
            <person name="Andreson R."/>
            <person name="Gutowska M.A."/>
            <person name="Wolf J."/>
            <person name="Bergner S.V."/>
            <person name="Schilhabel M.B."/>
            <person name="Klostermeier U.C."/>
            <person name="Beiko R.G."/>
            <person name="Rosenstiel P."/>
            <person name="Hippler M."/>
            <person name="Laroche J."/>
        </authorList>
    </citation>
    <scope>NUCLEOTIDE SEQUENCE [LARGE SCALE GENOMIC DNA]</scope>
    <source>
        <strain evidence="2 3">CCMP1005</strain>
    </source>
</reference>
<feature type="region of interest" description="Disordered" evidence="1">
    <location>
        <begin position="493"/>
        <end position="541"/>
    </location>
</feature>
<feature type="compositionally biased region" description="Polar residues" evidence="1">
    <location>
        <begin position="303"/>
        <end position="326"/>
    </location>
</feature>
<dbReference type="Proteomes" id="UP000266841">
    <property type="component" value="Unassembled WGS sequence"/>
</dbReference>
<feature type="compositionally biased region" description="Basic residues" evidence="1">
    <location>
        <begin position="1"/>
        <end position="12"/>
    </location>
</feature>
<keyword evidence="3" id="KW-1185">Reference proteome</keyword>
<feature type="region of interest" description="Disordered" evidence="1">
    <location>
        <begin position="106"/>
        <end position="183"/>
    </location>
</feature>
<feature type="compositionally biased region" description="Basic and acidic residues" evidence="1">
    <location>
        <begin position="117"/>
        <end position="129"/>
    </location>
</feature>
<feature type="region of interest" description="Disordered" evidence="1">
    <location>
        <begin position="430"/>
        <end position="456"/>
    </location>
</feature>
<proteinExistence type="predicted"/>
<protein>
    <submittedName>
        <fullName evidence="2">Uncharacterized protein</fullName>
    </submittedName>
</protein>
<dbReference type="AlphaFoldDB" id="K0RZS1"/>
<evidence type="ECO:0000256" key="1">
    <source>
        <dbReference type="SAM" id="MobiDB-lite"/>
    </source>
</evidence>
<sequence>MRRTSSRSRSRSQRAGSEARQDDDSRAAGAPGRLTLDAHGAAASPPPGGHRGGRSVQTAPMASGATVASASTPKSAPPLGGHGGGAASPFPRTRCYRLDLERPFDLSKQASPMGSYGHRDYSGTVRESDLPPPNGPVHYDEGKHIALLETHALGRGSGSGEAGEASSPGQSSGLLRPGSRPRDDTSIAIQTARIFRGITVNSAGVITSMNARATRSQRRNKEEGKRRQGEKSRQAAKIEEAKDKIDEGVEAGMTDENDPTKVVSLYVMGEYEELNDLVRDGSKKLRDLKNHPEEHVYMHNRPRSSTASSAGILSPRSVSTNYSTHNDAVMGGVSSSSGGRKRGISQDKRYPYGATRTTPPKLKSNPRDTRPISHGGNSSGSGSNGAGGAPVNLPPSSRRMNSQASVVSHSTAGVQRGSAPCGVFADPRSAADGGGCMSTSPAAGSRGHPSSPGAGTYQVPQSNCSFFPAPHGSDERWGAFFGGWFNCGDHGGSAASRPHSPVQPGHYHATSPTSQQGGGNGMYGAGGGAHRHHHGGHHVAA</sequence>